<dbReference type="Gene3D" id="3.30.565.10">
    <property type="entry name" value="Histidine kinase-like ATPase, C-terminal domain"/>
    <property type="match status" value="1"/>
</dbReference>
<evidence type="ECO:0000313" key="2">
    <source>
        <dbReference type="EMBL" id="CAB4559715.1"/>
    </source>
</evidence>
<protein>
    <submittedName>
        <fullName evidence="2">Unannotated protein</fullName>
    </submittedName>
</protein>
<feature type="transmembrane region" description="Helical" evidence="1">
    <location>
        <begin position="309"/>
        <end position="335"/>
    </location>
</feature>
<proteinExistence type="predicted"/>
<accession>A0A6J6D8T4</accession>
<name>A0A6J6D8T4_9ZZZZ</name>
<dbReference type="InterPro" id="IPR036890">
    <property type="entry name" value="HATPase_C_sf"/>
</dbReference>
<feature type="transmembrane region" description="Helical" evidence="1">
    <location>
        <begin position="12"/>
        <end position="36"/>
    </location>
</feature>
<feature type="transmembrane region" description="Helical" evidence="1">
    <location>
        <begin position="42"/>
        <end position="64"/>
    </location>
</feature>
<dbReference type="AlphaFoldDB" id="A0A6J6D8T4"/>
<keyword evidence="1" id="KW-1133">Transmembrane helix</keyword>
<dbReference type="SUPFAM" id="SSF55874">
    <property type="entry name" value="ATPase domain of HSP90 chaperone/DNA topoisomerase II/histidine kinase"/>
    <property type="match status" value="1"/>
</dbReference>
<gene>
    <name evidence="2" type="ORF">UFOPK1618_00440</name>
</gene>
<reference evidence="2" key="1">
    <citation type="submission" date="2020-05" db="EMBL/GenBank/DDBJ databases">
        <authorList>
            <person name="Chiriac C."/>
            <person name="Salcher M."/>
            <person name="Ghai R."/>
            <person name="Kavagutti S V."/>
        </authorList>
    </citation>
    <scope>NUCLEOTIDE SEQUENCE</scope>
</reference>
<feature type="transmembrane region" description="Helical" evidence="1">
    <location>
        <begin position="76"/>
        <end position="103"/>
    </location>
</feature>
<feature type="transmembrane region" description="Helical" evidence="1">
    <location>
        <begin position="279"/>
        <end position="297"/>
    </location>
</feature>
<keyword evidence="1" id="KW-0472">Membrane</keyword>
<organism evidence="2">
    <name type="scientific">freshwater metagenome</name>
    <dbReference type="NCBI Taxonomy" id="449393"/>
    <lineage>
        <taxon>unclassified sequences</taxon>
        <taxon>metagenomes</taxon>
        <taxon>ecological metagenomes</taxon>
    </lineage>
</organism>
<evidence type="ECO:0000256" key="1">
    <source>
        <dbReference type="SAM" id="Phobius"/>
    </source>
</evidence>
<keyword evidence="1" id="KW-0812">Transmembrane</keyword>
<feature type="transmembrane region" description="Helical" evidence="1">
    <location>
        <begin position="109"/>
        <end position="130"/>
    </location>
</feature>
<sequence length="580" mass="64438">MKLTQTVFWQRLADAHLFTWGYLGFHVFSMTAMRLFLNSDSFQAYLSFWLGMIVLEHVFIFGIYGLAKRYIKQYSVALVAIGSLVVGVVRTYITTSLAIAVGADPGVAWTYQLLIGALWELMLTILWANVNGAYRDHQKLVNELNETKNSILGYRENAEVMLADEQEKLISLTQATLLPQIQLVENALKSGNIEMASRWGVAHELKGIIYNQVRPLSESLRQSAKNLVKPAPAAPSHLVSIVAIPQRFAVKNSIFPKLTWGTMLLSFMSSPFWILDISWVIPSALLSFTYGAMLYGFKKFFDRVPSTPWWVGLPALIAIATLSVVPAYSVAVWFYPDVKAAVLYGLTLVTVSNIVIFSFAYLDSLDYEARLYRTMLEEQNQELVIEMALFEQQLWAARRNWALVLHGTVQTSVTAELTRLNAPDADKKTLDAAKKDLDRAMEALSAPPVSKINFAPAIKELVSTWQGVCDIEVEVSPELKKVISRDVRLSMCVNEILKEAVSNAVRHGDAQKAWVTVGAPSGGVIELSVANDGFAPTTGGRRGIGSGLLDELTVDWSLGYDENNSRTILRARLPFSSLQA</sequence>
<dbReference type="EMBL" id="CAEZTF010000065">
    <property type="protein sequence ID" value="CAB4559715.1"/>
    <property type="molecule type" value="Genomic_DNA"/>
</dbReference>
<feature type="transmembrane region" description="Helical" evidence="1">
    <location>
        <begin position="341"/>
        <end position="362"/>
    </location>
</feature>